<evidence type="ECO:0000313" key="2">
    <source>
        <dbReference type="EMBL" id="KAG9248604.1"/>
    </source>
</evidence>
<keyword evidence="1" id="KW-1133">Transmembrane helix</keyword>
<dbReference type="Proteomes" id="UP000887226">
    <property type="component" value="Unassembled WGS sequence"/>
</dbReference>
<keyword evidence="1" id="KW-0812">Transmembrane</keyword>
<dbReference type="PANTHER" id="PTHR42055:SF1">
    <property type="entry name" value="YALI0E03476P"/>
    <property type="match status" value="1"/>
</dbReference>
<evidence type="ECO:0000256" key="1">
    <source>
        <dbReference type="SAM" id="Phobius"/>
    </source>
</evidence>
<protein>
    <submittedName>
        <fullName evidence="2">Uncharacterized protein</fullName>
    </submittedName>
</protein>
<feature type="transmembrane region" description="Helical" evidence="1">
    <location>
        <begin position="20"/>
        <end position="39"/>
    </location>
</feature>
<keyword evidence="3" id="KW-1185">Reference proteome</keyword>
<evidence type="ECO:0000313" key="3">
    <source>
        <dbReference type="Proteomes" id="UP000887226"/>
    </source>
</evidence>
<dbReference type="AlphaFoldDB" id="A0A9P7ZAP5"/>
<keyword evidence="1" id="KW-0472">Membrane</keyword>
<comment type="caution">
    <text evidence="2">The sequence shown here is derived from an EMBL/GenBank/DDBJ whole genome shotgun (WGS) entry which is preliminary data.</text>
</comment>
<organism evidence="2 3">
    <name type="scientific">Calycina marina</name>
    <dbReference type="NCBI Taxonomy" id="1763456"/>
    <lineage>
        <taxon>Eukaryota</taxon>
        <taxon>Fungi</taxon>
        <taxon>Dikarya</taxon>
        <taxon>Ascomycota</taxon>
        <taxon>Pezizomycotina</taxon>
        <taxon>Leotiomycetes</taxon>
        <taxon>Helotiales</taxon>
        <taxon>Pezizellaceae</taxon>
        <taxon>Calycina</taxon>
    </lineage>
</organism>
<sequence>MPVQRTLFGRPIGPIHPRKLAILLASVALFALFSLLFTLPSSIPAGPSLSKFTAGHIISLPKFPKAFSPNILTVFRPAAHAPPVQKNSTSGDVSWYSNWSWLTPFSSSVTLDENRSILPPLRQRPPIYTYYDRTVKRDQEMKNAEDTLLFTWRRAWWAQGFKPIILGPAEAVNSPFYAELQMKNLEIPLKNAIMRWLAWESMGNGILCETLVFPMGDQTDHLLAYLRRGEYPKLARFDKLGRGLFTGSKTDVMAAIKQALANPELKLAKDFISAVDAKTFYIDPEHGSLAYYSESVVKERYGKLAAEISQDGPNGLITLNKLINAHMHVTWQNMFPKGIAVLKPKPKHMNTLVEPAHKLAEFLAYCPESPLPASCPPNHQRCSPCVSTTPMVTTTPYTYRNTTGLYTIGTVPHPYTMAVFTQLRSNIDIPWIRRVSNRDEWLSTITKELLGNGVSGAPRISKFKEIVASPHGTSHTLWIPAEKDMATDLGWTFGFTIPRNATNGHSETPVPGPERRPIPVQDAMNGLAPSNPEEIEKEMALMTIAKEFGKARTESEEKVKNALEAWNLADTEAWRFVRAFMARQKMEREQWEEEEKAFLGG</sequence>
<proteinExistence type="predicted"/>
<dbReference type="PANTHER" id="PTHR42055">
    <property type="entry name" value="YALI0E03476P"/>
    <property type="match status" value="1"/>
</dbReference>
<gene>
    <name evidence="2" type="ORF">BJ878DRAFT_452105</name>
</gene>
<accession>A0A9P7ZAP5</accession>
<dbReference type="OrthoDB" id="5312133at2759"/>
<dbReference type="EMBL" id="MU253746">
    <property type="protein sequence ID" value="KAG9248604.1"/>
    <property type="molecule type" value="Genomic_DNA"/>
</dbReference>
<name>A0A9P7ZAP5_9HELO</name>
<reference evidence="2" key="1">
    <citation type="journal article" date="2021" name="IMA Fungus">
        <title>Genomic characterization of three marine fungi, including Emericellopsis atlantica sp. nov. with signatures of a generalist lifestyle and marine biomass degradation.</title>
        <authorList>
            <person name="Hagestad O.C."/>
            <person name="Hou L."/>
            <person name="Andersen J.H."/>
            <person name="Hansen E.H."/>
            <person name="Altermark B."/>
            <person name="Li C."/>
            <person name="Kuhnert E."/>
            <person name="Cox R.J."/>
            <person name="Crous P.W."/>
            <person name="Spatafora J.W."/>
            <person name="Lail K."/>
            <person name="Amirebrahimi M."/>
            <person name="Lipzen A."/>
            <person name="Pangilinan J."/>
            <person name="Andreopoulos W."/>
            <person name="Hayes R.D."/>
            <person name="Ng V."/>
            <person name="Grigoriev I.V."/>
            <person name="Jackson S.A."/>
            <person name="Sutton T.D.S."/>
            <person name="Dobson A.D.W."/>
            <person name="Rama T."/>
        </authorList>
    </citation>
    <scope>NUCLEOTIDE SEQUENCE</scope>
    <source>
        <strain evidence="2">TRa3180A</strain>
    </source>
</reference>